<evidence type="ECO:0000259" key="12">
    <source>
        <dbReference type="PROSITE" id="PS51767"/>
    </source>
</evidence>
<dbReference type="Pfam" id="PF14541">
    <property type="entry name" value="TAXi_C"/>
    <property type="match status" value="1"/>
</dbReference>
<keyword evidence="4" id="KW-0064">Aspartyl protease</keyword>
<evidence type="ECO:0000256" key="2">
    <source>
        <dbReference type="ARBA" id="ARBA00022670"/>
    </source>
</evidence>
<comment type="similarity">
    <text evidence="1">Belongs to the peptidase A1 family.</text>
</comment>
<reference evidence="13" key="1">
    <citation type="submission" date="2019-11" db="EMBL/GenBank/DDBJ databases">
        <authorList>
            <person name="Liu Y."/>
            <person name="Hou J."/>
            <person name="Li T.-Q."/>
            <person name="Guan C.-H."/>
            <person name="Wu X."/>
            <person name="Wu H.-Z."/>
            <person name="Ling F."/>
            <person name="Zhang R."/>
            <person name="Shi X.-G."/>
            <person name="Ren J.-P."/>
            <person name="Chen E.-F."/>
            <person name="Sun J.-M."/>
        </authorList>
    </citation>
    <scope>NUCLEOTIDE SEQUENCE</scope>
    <source>
        <strain evidence="13">Adult_tree_wgs_1</strain>
        <tissue evidence="13">Leaves</tissue>
    </source>
</reference>
<proteinExistence type="inferred from homology"/>
<evidence type="ECO:0000256" key="4">
    <source>
        <dbReference type="ARBA" id="ARBA00022750"/>
    </source>
</evidence>
<dbReference type="InterPro" id="IPR032861">
    <property type="entry name" value="TAXi_N"/>
</dbReference>
<comment type="catalytic activity">
    <reaction evidence="8">
        <text>Similar to pepsin, but also cleaves on either side of Asp and at Lys-|-Arg.</text>
        <dbReference type="EC" id="3.4.23.12"/>
    </reaction>
</comment>
<feature type="domain" description="Peptidase A1" evidence="12">
    <location>
        <begin position="102"/>
        <end position="451"/>
    </location>
</feature>
<dbReference type="InterPro" id="IPR001969">
    <property type="entry name" value="Aspartic_peptidase_AS"/>
</dbReference>
<evidence type="ECO:0000256" key="11">
    <source>
        <dbReference type="SAM" id="SignalP"/>
    </source>
</evidence>
<feature type="signal peptide" evidence="11">
    <location>
        <begin position="1"/>
        <end position="29"/>
    </location>
</feature>
<name>A0A834FVJ0_RHOSS</name>
<keyword evidence="2" id="KW-0645">Protease</keyword>
<dbReference type="FunFam" id="2.40.70.10:FF:000016">
    <property type="entry name" value="Probable aspartic protease At2g35615"/>
    <property type="match status" value="1"/>
</dbReference>
<dbReference type="InterPro" id="IPR021109">
    <property type="entry name" value="Peptidase_aspartic_dom_sf"/>
</dbReference>
<dbReference type="CDD" id="cd05476">
    <property type="entry name" value="pepsin_A_like_plant"/>
    <property type="match status" value="1"/>
</dbReference>
<dbReference type="PROSITE" id="PS51767">
    <property type="entry name" value="PEPTIDASE_A1"/>
    <property type="match status" value="1"/>
</dbReference>
<dbReference type="PROSITE" id="PS00141">
    <property type="entry name" value="ASP_PROTEASE"/>
    <property type="match status" value="1"/>
</dbReference>
<keyword evidence="14" id="KW-1185">Reference proteome</keyword>
<evidence type="ECO:0000256" key="6">
    <source>
        <dbReference type="ARBA" id="ARBA00023145"/>
    </source>
</evidence>
<dbReference type="InterPro" id="IPR033121">
    <property type="entry name" value="PEPTIDASE_A1"/>
</dbReference>
<accession>A0A834FVJ0</accession>
<dbReference type="GO" id="GO:0005576">
    <property type="term" value="C:extracellular region"/>
    <property type="evidence" value="ECO:0007669"/>
    <property type="project" value="TreeGrafter"/>
</dbReference>
<evidence type="ECO:0000313" key="14">
    <source>
        <dbReference type="Proteomes" id="UP000626092"/>
    </source>
</evidence>
<evidence type="ECO:0000256" key="7">
    <source>
        <dbReference type="ARBA" id="ARBA00023180"/>
    </source>
</evidence>
<evidence type="ECO:0000256" key="8">
    <source>
        <dbReference type="ARBA" id="ARBA00051299"/>
    </source>
</evidence>
<keyword evidence="3 11" id="KW-0732">Signal</keyword>
<protein>
    <recommendedName>
        <fullName evidence="10">nepenthesin</fullName>
        <ecNumber evidence="10">3.4.23.12</ecNumber>
    </recommendedName>
</protein>
<evidence type="ECO:0000256" key="5">
    <source>
        <dbReference type="ARBA" id="ARBA00022801"/>
    </source>
</evidence>
<dbReference type="OrthoDB" id="660550at2759"/>
<dbReference type="GO" id="GO:0004190">
    <property type="term" value="F:aspartic-type endopeptidase activity"/>
    <property type="evidence" value="ECO:0007669"/>
    <property type="project" value="UniProtKB-KW"/>
</dbReference>
<dbReference type="Proteomes" id="UP000626092">
    <property type="component" value="Unassembled WGS sequence"/>
</dbReference>
<gene>
    <name evidence="13" type="ORF">RHSIM_RhsimUnG0093300</name>
</gene>
<dbReference type="InterPro" id="IPR051708">
    <property type="entry name" value="Plant_Aspart_Prot_A1"/>
</dbReference>
<sequence length="458" mass="49327">MASSFLSLPSLLLFLFLTITSLLVHSSSSKPPRPVHLPRTGRVGFQIGLTRVDHGRNLTKFQLVERSIRRGKLRLERLTELATTTGPGKGVRAPVFPGDGEFLMNFTVGSLAVPVSAIMDTGSDLIWTQCMPCTKCFDQPTPVFDPVKSSSLRNISCTSELCEDPTVFKCDHGCKYVYIYGDESSTRGYMAKDTFIFGDSGSVHNVVFGCGVNNQGLGLGEGSGLVGLGRGPLSLVSQLDIDKFSYCLTSMEEDKTSQVLFGALADLNCSVTITSGKTRRTTPLVQNPFQPSFYYVSLKGITVGKTRVRIPKSTLKPNNKDGSGGMILDSGTTLTYVDEDVFGAIKKEFTSQMKLEVSKPPGATGLDLCFDLPTTTDVSEVVVPKLKLHFEGSDLELPAENYMIADSPDGGGGVVCLAMAASSSGLSIIGNIAQQNLLVLHDLEKETVSFTHTQCDQL</sequence>
<dbReference type="Pfam" id="PF14543">
    <property type="entry name" value="TAXi_N"/>
    <property type="match status" value="1"/>
</dbReference>
<dbReference type="InterPro" id="IPR032799">
    <property type="entry name" value="TAXi_C"/>
</dbReference>
<keyword evidence="5" id="KW-0378">Hydrolase</keyword>
<comment type="caution">
    <text evidence="13">The sequence shown here is derived from an EMBL/GenBank/DDBJ whole genome shotgun (WGS) entry which is preliminary data.</text>
</comment>
<dbReference type="GO" id="GO:0006508">
    <property type="term" value="P:proteolysis"/>
    <property type="evidence" value="ECO:0007669"/>
    <property type="project" value="UniProtKB-KW"/>
</dbReference>
<dbReference type="SUPFAM" id="SSF50630">
    <property type="entry name" value="Acid proteases"/>
    <property type="match status" value="1"/>
</dbReference>
<dbReference type="InterPro" id="IPR034161">
    <property type="entry name" value="Pepsin-like_plant"/>
</dbReference>
<keyword evidence="7" id="KW-0325">Glycoprotein</keyword>
<dbReference type="PANTHER" id="PTHR47967:SF130">
    <property type="entry name" value="ASPARTIC PROTEINASE NEPENTHESIN-1-LIKE"/>
    <property type="match status" value="1"/>
</dbReference>
<feature type="chain" id="PRO_5032496884" description="nepenthesin" evidence="11">
    <location>
        <begin position="30"/>
        <end position="458"/>
    </location>
</feature>
<evidence type="ECO:0000256" key="10">
    <source>
        <dbReference type="ARBA" id="ARBA00067063"/>
    </source>
</evidence>
<dbReference type="FunFam" id="2.40.70.10:FF:000033">
    <property type="entry name" value="Aspartyl protease family protein"/>
    <property type="match status" value="1"/>
</dbReference>
<comment type="function">
    <text evidence="9">Extracellular proteinase found in the pitcher fluid of carnivorous plants. Digest prey for nitrogen uptake.</text>
</comment>
<evidence type="ECO:0000256" key="1">
    <source>
        <dbReference type="ARBA" id="ARBA00007447"/>
    </source>
</evidence>
<evidence type="ECO:0000313" key="13">
    <source>
        <dbReference type="EMBL" id="KAF7114259.1"/>
    </source>
</evidence>
<evidence type="ECO:0000256" key="3">
    <source>
        <dbReference type="ARBA" id="ARBA00022729"/>
    </source>
</evidence>
<dbReference type="EMBL" id="WJXA01000229">
    <property type="protein sequence ID" value="KAF7114259.1"/>
    <property type="molecule type" value="Genomic_DNA"/>
</dbReference>
<dbReference type="EC" id="3.4.23.12" evidence="10"/>
<dbReference type="Gene3D" id="2.40.70.10">
    <property type="entry name" value="Acid Proteases"/>
    <property type="match status" value="2"/>
</dbReference>
<organism evidence="13 14">
    <name type="scientific">Rhododendron simsii</name>
    <name type="common">Sims's rhododendron</name>
    <dbReference type="NCBI Taxonomy" id="118357"/>
    <lineage>
        <taxon>Eukaryota</taxon>
        <taxon>Viridiplantae</taxon>
        <taxon>Streptophyta</taxon>
        <taxon>Embryophyta</taxon>
        <taxon>Tracheophyta</taxon>
        <taxon>Spermatophyta</taxon>
        <taxon>Magnoliopsida</taxon>
        <taxon>eudicotyledons</taxon>
        <taxon>Gunneridae</taxon>
        <taxon>Pentapetalae</taxon>
        <taxon>asterids</taxon>
        <taxon>Ericales</taxon>
        <taxon>Ericaceae</taxon>
        <taxon>Ericoideae</taxon>
        <taxon>Rhodoreae</taxon>
        <taxon>Rhododendron</taxon>
    </lineage>
</organism>
<dbReference type="AlphaFoldDB" id="A0A834FVJ0"/>
<keyword evidence="6" id="KW-0865">Zymogen</keyword>
<evidence type="ECO:0000256" key="9">
    <source>
        <dbReference type="ARBA" id="ARBA00053221"/>
    </source>
</evidence>
<dbReference type="PANTHER" id="PTHR47967">
    <property type="entry name" value="OS07G0603500 PROTEIN-RELATED"/>
    <property type="match status" value="1"/>
</dbReference>